<dbReference type="InterPro" id="IPR039901">
    <property type="entry name" value="Kdotransferase"/>
</dbReference>
<comment type="catalytic activity">
    <reaction evidence="16 18">
        <text>an alpha-Kdo-(2-&gt;6)-lipid IVA + ATP = a 4-O-phospho-alpha-Kdo-(2-&gt;6)-lipid IVA + ADP + H(+)</text>
        <dbReference type="Rhea" id="RHEA:74271"/>
        <dbReference type="ChEBI" id="CHEBI:15378"/>
        <dbReference type="ChEBI" id="CHEBI:30616"/>
        <dbReference type="ChEBI" id="CHEBI:176428"/>
        <dbReference type="ChEBI" id="CHEBI:193140"/>
        <dbReference type="ChEBI" id="CHEBI:456216"/>
        <dbReference type="EC" id="2.7.1.166"/>
    </reaction>
</comment>
<organism evidence="22 23">
    <name type="scientific">Pseudidiomarina planktonica</name>
    <dbReference type="NCBI Taxonomy" id="1323738"/>
    <lineage>
        <taxon>Bacteria</taxon>
        <taxon>Pseudomonadati</taxon>
        <taxon>Pseudomonadota</taxon>
        <taxon>Gammaproteobacteria</taxon>
        <taxon>Alteromonadales</taxon>
        <taxon>Idiomarinaceae</taxon>
        <taxon>Pseudidiomarina</taxon>
    </lineage>
</organism>
<dbReference type="InterPro" id="IPR038107">
    <property type="entry name" value="Glycos_transf_N_sf"/>
</dbReference>
<evidence type="ECO:0000256" key="8">
    <source>
        <dbReference type="ARBA" id="ARBA00022679"/>
    </source>
</evidence>
<dbReference type="FunFam" id="3.40.50.11720:FF:000001">
    <property type="entry name" value="3-deoxy-D-manno-octulosonic acid transferase"/>
    <property type="match status" value="1"/>
</dbReference>
<evidence type="ECO:0000256" key="3">
    <source>
        <dbReference type="ARBA" id="ARBA00004713"/>
    </source>
</evidence>
<reference evidence="23" key="1">
    <citation type="submission" date="2017-04" db="EMBL/GenBank/DDBJ databases">
        <authorList>
            <person name="Varghese N."/>
            <person name="Submissions S."/>
        </authorList>
    </citation>
    <scope>NUCLEOTIDE SEQUENCE [LARGE SCALE GENOMIC DNA]</scope>
</reference>
<dbReference type="Pfam" id="PF06293">
    <property type="entry name" value="Kdo"/>
    <property type="match status" value="1"/>
</dbReference>
<protein>
    <recommendedName>
        <fullName evidence="15 18">3-deoxy-D-manno-octulosonic acid kinase</fullName>
        <shortName evidence="18">Kdo kinase</shortName>
        <ecNumber evidence="18">2.7.1.166</ecNumber>
    </recommendedName>
</protein>
<dbReference type="PANTHER" id="PTHR42755">
    <property type="entry name" value="3-DEOXY-MANNO-OCTULOSONATE CYTIDYLYLTRANSFERASE"/>
    <property type="match status" value="1"/>
</dbReference>
<proteinExistence type="inferred from homology"/>
<dbReference type="PANTHER" id="PTHR42755:SF1">
    <property type="entry name" value="3-DEOXY-D-MANNO-OCTULOSONIC ACID TRANSFERASE, MITOCHONDRIAL-RELATED"/>
    <property type="match status" value="1"/>
</dbReference>
<evidence type="ECO:0000313" key="22">
    <source>
        <dbReference type="EMBL" id="SMQ80820.1"/>
    </source>
</evidence>
<feature type="site" description="Transition state stabilizer" evidence="20">
    <location>
        <position position="213"/>
    </location>
</feature>
<dbReference type="UniPathway" id="UPA00958"/>
<keyword evidence="8 18" id="KW-0808">Transferase</keyword>
<comment type="pathway">
    <text evidence="3 18">Bacterial outer membrane biogenesis; LPS core biosynthesis.</text>
</comment>
<evidence type="ECO:0000256" key="14">
    <source>
        <dbReference type="ARBA" id="ARBA00023136"/>
    </source>
</evidence>
<evidence type="ECO:0000256" key="9">
    <source>
        <dbReference type="ARBA" id="ARBA00022741"/>
    </source>
</evidence>
<comment type="catalytic activity">
    <reaction evidence="17">
        <text>lipid IVA (E. coli) + CMP-3-deoxy-beta-D-manno-octulosonate = alpha-Kdo-(2-&gt;6)-lipid IVA (E. coli) + CMP + H(+)</text>
        <dbReference type="Rhea" id="RHEA:28066"/>
        <dbReference type="ChEBI" id="CHEBI:15378"/>
        <dbReference type="ChEBI" id="CHEBI:58603"/>
        <dbReference type="ChEBI" id="CHEBI:60364"/>
        <dbReference type="ChEBI" id="CHEBI:60377"/>
        <dbReference type="ChEBI" id="CHEBI:85987"/>
        <dbReference type="EC" id="2.4.99.12"/>
    </reaction>
</comment>
<evidence type="ECO:0000256" key="20">
    <source>
        <dbReference type="PIRSR" id="PIRSR639901-2"/>
    </source>
</evidence>
<keyword evidence="23" id="KW-1185">Reference proteome</keyword>
<evidence type="ECO:0000256" key="2">
    <source>
        <dbReference type="ARBA" id="ARBA00004515"/>
    </source>
</evidence>
<keyword evidence="7 18" id="KW-0997">Cell inner membrane</keyword>
<dbReference type="Proteomes" id="UP000194450">
    <property type="component" value="Unassembled WGS sequence"/>
</dbReference>
<keyword evidence="14 18" id="KW-0472">Membrane</keyword>
<accession>A0A1Y6FZ61</accession>
<evidence type="ECO:0000256" key="4">
    <source>
        <dbReference type="ARBA" id="ARBA00006380"/>
    </source>
</evidence>
<evidence type="ECO:0000256" key="18">
    <source>
        <dbReference type="HAMAP-Rule" id="MF_00521"/>
    </source>
</evidence>
<keyword evidence="9 18" id="KW-0547">Nucleotide-binding</keyword>
<dbReference type="SUPFAM" id="SSF53756">
    <property type="entry name" value="UDP-Glycosyltransferase/glycogen phosphorylase"/>
    <property type="match status" value="1"/>
</dbReference>
<dbReference type="AlphaFoldDB" id="A0A1Y6FZ61"/>
<comment type="function">
    <text evidence="18">Catalyzes the ATP-dependent phosphorylation of the 3-deoxy-D-manno-octulosonic acid (Kdo) residue in Kdo-lipid IV(A) at the 4-OH position.</text>
</comment>
<dbReference type="GO" id="GO:0016773">
    <property type="term" value="F:phosphotransferase activity, alcohol group as acceptor"/>
    <property type="evidence" value="ECO:0007669"/>
    <property type="project" value="UniProtKB-UniRule"/>
</dbReference>
<evidence type="ECO:0000259" key="21">
    <source>
        <dbReference type="Pfam" id="PF04413"/>
    </source>
</evidence>
<name>A0A1Y6FZ61_9GAMM</name>
<dbReference type="Gene3D" id="3.40.50.2000">
    <property type="entry name" value="Glycogen Phosphorylase B"/>
    <property type="match status" value="1"/>
</dbReference>
<keyword evidence="11 18" id="KW-0067">ATP-binding</keyword>
<feature type="domain" description="3-deoxy-D-manno-octulosonic-acid transferase N-terminal" evidence="21">
    <location>
        <begin position="33"/>
        <end position="215"/>
    </location>
</feature>
<evidence type="ECO:0000256" key="12">
    <source>
        <dbReference type="ARBA" id="ARBA00022968"/>
    </source>
</evidence>
<evidence type="ECO:0000256" key="11">
    <source>
        <dbReference type="ARBA" id="ARBA00022840"/>
    </source>
</evidence>
<feature type="active site" evidence="18">
    <location>
        <position position="603"/>
    </location>
</feature>
<evidence type="ECO:0000256" key="16">
    <source>
        <dbReference type="ARBA" id="ARBA00034417"/>
    </source>
</evidence>
<dbReference type="HAMAP" id="MF_00521">
    <property type="entry name" value="KDO_kinase"/>
    <property type="match status" value="1"/>
</dbReference>
<keyword evidence="13 18" id="KW-0448">Lipopolysaccharide biosynthesis</keyword>
<dbReference type="GO" id="GO:0016301">
    <property type="term" value="F:kinase activity"/>
    <property type="evidence" value="ECO:0007669"/>
    <property type="project" value="UniProtKB-KW"/>
</dbReference>
<dbReference type="Gene3D" id="1.10.510.10">
    <property type="entry name" value="Transferase(Phosphotransferase) domain 1"/>
    <property type="match status" value="1"/>
</dbReference>
<dbReference type="EC" id="2.7.1.166" evidence="18"/>
<dbReference type="InterPro" id="IPR022826">
    <property type="entry name" value="KDO_kinase"/>
</dbReference>
<gene>
    <name evidence="18" type="primary">kdkA</name>
    <name evidence="22" type="ORF">SAMN06297229_2435</name>
</gene>
<comment type="similarity">
    <text evidence="5 18">Belongs to the protein kinase superfamily. KdkA/RfaP family.</text>
</comment>
<dbReference type="GO" id="GO:0005886">
    <property type="term" value="C:plasma membrane"/>
    <property type="evidence" value="ECO:0007669"/>
    <property type="project" value="UniProtKB-SubCell"/>
</dbReference>
<dbReference type="NCBIfam" id="NF002475">
    <property type="entry name" value="PRK01723.1"/>
    <property type="match status" value="1"/>
</dbReference>
<comment type="subcellular location">
    <subcellularLocation>
        <location evidence="2 18">Cell inner membrane</location>
        <topology evidence="2 18">Peripheral membrane protein</topology>
        <orientation evidence="2 18">Cytoplasmic side</orientation>
    </subcellularLocation>
    <subcellularLocation>
        <location evidence="1">Cell inner membrane</location>
        <topology evidence="1">Single-pass membrane protein</topology>
        <orientation evidence="1">Cytoplasmic side</orientation>
    </subcellularLocation>
</comment>
<dbReference type="GO" id="GO:0005524">
    <property type="term" value="F:ATP binding"/>
    <property type="evidence" value="ECO:0007669"/>
    <property type="project" value="UniProtKB-UniRule"/>
</dbReference>
<keyword evidence="12" id="KW-0812">Transmembrane</keyword>
<dbReference type="RefSeq" id="WP_086435572.1">
    <property type="nucleotide sequence ID" value="NZ_FXWH01000004.1"/>
</dbReference>
<feature type="site" description="Transition state stabilizer" evidence="20">
    <location>
        <position position="135"/>
    </location>
</feature>
<feature type="active site" description="Proton acceptor" evidence="19">
    <location>
        <position position="60"/>
    </location>
</feature>
<dbReference type="GO" id="GO:0009244">
    <property type="term" value="P:lipopolysaccharide core region biosynthetic process"/>
    <property type="evidence" value="ECO:0007669"/>
    <property type="project" value="UniProtKB-UniRule"/>
</dbReference>
<sequence>MTFSYRLVMPLLLPLIFAYLWWRGRRAPEYRLRWRERLARQNIPAQWRDGIVIHCVSVGETVAARNLITKLAESYPQLPLVITSMTPTGSDILQNMFAKSDFANRIHHCYLPFDTTAAMRRFFTKLAPRLVVILETELWPTMLAQSEQRNIPVLLMNARLSERSARSYQRFAWLLGSVWQQLTYVCAQTPETASRMQQLGVPADRIEVSGNLKFDLALSAALKQSAADWREQQQRPVLVAGSTHAGEDEIVLAAFAQVLTQNPTALLILVPRHPERFDKVQSLIDSGGFNSVRRSQCTAVTADTQVILGDTMGELLFWYAVADVAFVGGSLIERGGHNPLEAVAADAVVCSGPHVFNFEAIYERLNQCNALLWANDQHELAQHWQSLLQQPDRCQVLQTAARNAFTNDTGATQRMFAVAQQQLATQTQTSGRTLAMMKTEKIGTSEIWYDPELVAEASEAIFSADYWQQQQQVSGKASGRSTAWFIDSGENKWLLRHYYRGGLVGKFNRDRFAREPVAKTRAMAEFSLLLKLRELELPVPKPVAARYERAPVWGYRADILVEVIPNAQDLFHILSERAILTETWAEVGAAIKRLHNAGVYHSDLNCHNLMLDADNKVWIVDFDKCGFKEAADWQQANLDRLRRSLRKEREKAREHGTSFHWHESAWQALLDGYAG</sequence>
<evidence type="ECO:0000256" key="10">
    <source>
        <dbReference type="ARBA" id="ARBA00022777"/>
    </source>
</evidence>
<dbReference type="GO" id="GO:0043842">
    <property type="term" value="F:Kdo transferase activity"/>
    <property type="evidence" value="ECO:0007669"/>
    <property type="project" value="UniProtKB-EC"/>
</dbReference>
<comment type="similarity">
    <text evidence="4">Belongs to the glycosyltransferase group 1 family. Glycosyltransferase 30 subfamily.</text>
</comment>
<evidence type="ECO:0000256" key="1">
    <source>
        <dbReference type="ARBA" id="ARBA00004388"/>
    </source>
</evidence>
<dbReference type="Gene3D" id="3.40.50.11720">
    <property type="entry name" value="3-Deoxy-D-manno-octulosonic-acid transferase, N-terminal domain"/>
    <property type="match status" value="1"/>
</dbReference>
<evidence type="ECO:0000256" key="7">
    <source>
        <dbReference type="ARBA" id="ARBA00022519"/>
    </source>
</evidence>
<dbReference type="GO" id="GO:0009245">
    <property type="term" value="P:lipid A biosynthetic process"/>
    <property type="evidence" value="ECO:0007669"/>
    <property type="project" value="TreeGrafter"/>
</dbReference>
<dbReference type="NCBIfam" id="NF004388">
    <property type="entry name" value="PRK05749.1-4"/>
    <property type="match status" value="1"/>
</dbReference>
<evidence type="ECO:0000256" key="6">
    <source>
        <dbReference type="ARBA" id="ARBA00022475"/>
    </source>
</evidence>
<dbReference type="Pfam" id="PF04413">
    <property type="entry name" value="Glycos_transf_N"/>
    <property type="match status" value="1"/>
</dbReference>
<dbReference type="InterPro" id="IPR007507">
    <property type="entry name" value="Glycos_transf_N"/>
</dbReference>
<evidence type="ECO:0000256" key="13">
    <source>
        <dbReference type="ARBA" id="ARBA00022985"/>
    </source>
</evidence>
<evidence type="ECO:0000313" key="23">
    <source>
        <dbReference type="Proteomes" id="UP000194450"/>
    </source>
</evidence>
<dbReference type="InterPro" id="IPR011009">
    <property type="entry name" value="Kinase-like_dom_sf"/>
</dbReference>
<evidence type="ECO:0000256" key="15">
    <source>
        <dbReference type="ARBA" id="ARBA00029511"/>
    </source>
</evidence>
<dbReference type="OrthoDB" id="9789797at2"/>
<evidence type="ECO:0000256" key="19">
    <source>
        <dbReference type="PIRSR" id="PIRSR639901-1"/>
    </source>
</evidence>
<evidence type="ECO:0000256" key="17">
    <source>
        <dbReference type="ARBA" id="ARBA00049183"/>
    </source>
</evidence>
<keyword evidence="6 18" id="KW-1003">Cell membrane</keyword>
<dbReference type="SUPFAM" id="SSF56112">
    <property type="entry name" value="Protein kinase-like (PK-like)"/>
    <property type="match status" value="1"/>
</dbReference>
<keyword evidence="12" id="KW-0735">Signal-anchor</keyword>
<keyword evidence="10 18" id="KW-0418">Kinase</keyword>
<dbReference type="FunFam" id="3.40.50.2000:FF:000032">
    <property type="entry name" value="3-deoxy-D-manno-octulosonic acid transferase"/>
    <property type="match status" value="1"/>
</dbReference>
<evidence type="ECO:0000256" key="5">
    <source>
        <dbReference type="ARBA" id="ARBA00010327"/>
    </source>
</evidence>
<dbReference type="EMBL" id="FXWH01000004">
    <property type="protein sequence ID" value="SMQ80820.1"/>
    <property type="molecule type" value="Genomic_DNA"/>
</dbReference>